<dbReference type="NCBIfam" id="TIGR01509">
    <property type="entry name" value="HAD-SF-IA-v3"/>
    <property type="match status" value="1"/>
</dbReference>
<dbReference type="InterPro" id="IPR006439">
    <property type="entry name" value="HAD-SF_hydro_IA"/>
</dbReference>
<dbReference type="Proteomes" id="UP000467428">
    <property type="component" value="Chromosome"/>
</dbReference>
<gene>
    <name evidence="1" type="ORF">MARA_05860</name>
</gene>
<dbReference type="Pfam" id="PF00702">
    <property type="entry name" value="Hydrolase"/>
    <property type="match status" value="1"/>
</dbReference>
<dbReference type="PRINTS" id="PR00413">
    <property type="entry name" value="HADHALOGNASE"/>
</dbReference>
<dbReference type="SUPFAM" id="SSF56784">
    <property type="entry name" value="HAD-like"/>
    <property type="match status" value="1"/>
</dbReference>
<dbReference type="KEGG" id="marz:MARA_05860"/>
<dbReference type="CDD" id="cd07505">
    <property type="entry name" value="HAD_BPGM-like"/>
    <property type="match status" value="1"/>
</dbReference>
<dbReference type="NCBIfam" id="TIGR01549">
    <property type="entry name" value="HAD-SF-IA-v1"/>
    <property type="match status" value="1"/>
</dbReference>
<dbReference type="InterPro" id="IPR036412">
    <property type="entry name" value="HAD-like_sf"/>
</dbReference>
<dbReference type="InterPro" id="IPR023198">
    <property type="entry name" value="PGP-like_dom2"/>
</dbReference>
<organism evidence="1 2">
    <name type="scientific">Mycolicibacterium arabiense</name>
    <dbReference type="NCBI Taxonomy" id="1286181"/>
    <lineage>
        <taxon>Bacteria</taxon>
        <taxon>Bacillati</taxon>
        <taxon>Actinomycetota</taxon>
        <taxon>Actinomycetes</taxon>
        <taxon>Mycobacteriales</taxon>
        <taxon>Mycobacteriaceae</taxon>
        <taxon>Mycolicibacterium</taxon>
    </lineage>
</organism>
<geneLocation type="plasmid" evidence="2">
    <name>pjcm18538 dna</name>
</geneLocation>
<dbReference type="PANTHER" id="PTHR18901:SF38">
    <property type="entry name" value="PSEUDOURIDINE-5'-PHOSPHATASE"/>
    <property type="match status" value="1"/>
</dbReference>
<dbReference type="PANTHER" id="PTHR18901">
    <property type="entry name" value="2-DEOXYGLUCOSE-6-PHOSPHATE PHOSPHATASE 2"/>
    <property type="match status" value="1"/>
</dbReference>
<dbReference type="SFLD" id="SFLDG01129">
    <property type="entry name" value="C1.5:_HAD__Beta-PGM__Phosphata"/>
    <property type="match status" value="1"/>
</dbReference>
<reference evidence="1 2" key="1">
    <citation type="journal article" date="2019" name="Emerg. Microbes Infect.">
        <title>Comprehensive subspecies identification of 175 nontuberculous mycobacteria species based on 7547 genomic profiles.</title>
        <authorList>
            <person name="Matsumoto Y."/>
            <person name="Kinjo T."/>
            <person name="Motooka D."/>
            <person name="Nabeya D."/>
            <person name="Jung N."/>
            <person name="Uechi K."/>
            <person name="Horii T."/>
            <person name="Iida T."/>
            <person name="Fujita J."/>
            <person name="Nakamura S."/>
        </authorList>
    </citation>
    <scope>NUCLEOTIDE SEQUENCE [LARGE SCALE GENOMIC DNA]</scope>
    <source>
        <strain evidence="1 2">JCM 18538</strain>
    </source>
</reference>
<dbReference type="Gene3D" id="3.40.50.1000">
    <property type="entry name" value="HAD superfamily/HAD-like"/>
    <property type="match status" value="1"/>
</dbReference>
<dbReference type="SFLD" id="SFLDG01135">
    <property type="entry name" value="C1.5.6:_HAD__Beta-PGM__Phospha"/>
    <property type="match status" value="1"/>
</dbReference>
<dbReference type="Gene3D" id="1.10.150.240">
    <property type="entry name" value="Putative phosphatase, domain 2"/>
    <property type="match status" value="1"/>
</dbReference>
<sequence length="231" mass="24541">MGGMRAVLWDMDGTLVDSEKLWDVALQELYRRRGGEMSAEVRESTVGGSAENVMAIVYADLGVVADAESTAREIDWLHEYTGQLFAAGLPWQPGARELLDALAGEGVPMALVTNTRRDLTEQALESIGRHYFSATVCGDEVPSGKPAPDIYLRAADMLGLEPGQCLAVEDSVTGTMAAEAAGCVVAVVPSDVEVPESPRRRHVGSLAGLGVADLRAIHADLDPRAEALPRA</sequence>
<evidence type="ECO:0000313" key="1">
    <source>
        <dbReference type="EMBL" id="BBY47118.1"/>
    </source>
</evidence>
<protein>
    <submittedName>
        <fullName evidence="1">Phosphoglycolate phosphatase</fullName>
    </submittedName>
</protein>
<dbReference type="SFLD" id="SFLDS00003">
    <property type="entry name" value="Haloacid_Dehalogenase"/>
    <property type="match status" value="1"/>
</dbReference>
<name>A0A7I7RRB9_9MYCO</name>
<proteinExistence type="predicted"/>
<dbReference type="EMBL" id="AP022593">
    <property type="protein sequence ID" value="BBY47118.1"/>
    <property type="molecule type" value="Genomic_DNA"/>
</dbReference>
<dbReference type="InterPro" id="IPR023214">
    <property type="entry name" value="HAD_sf"/>
</dbReference>
<evidence type="ECO:0000313" key="2">
    <source>
        <dbReference type="Proteomes" id="UP000467428"/>
    </source>
</evidence>
<keyword evidence="2" id="KW-1185">Reference proteome</keyword>
<dbReference type="AlphaFoldDB" id="A0A7I7RRB9"/>
<accession>A0A7I7RRB9</accession>